<accession>A0A286CZB2</accession>
<organism evidence="1 2">
    <name type="scientific">Pseudoxanthomonas wuyuanensis</name>
    <dbReference type="NCBI Taxonomy" id="1073196"/>
    <lineage>
        <taxon>Bacteria</taxon>
        <taxon>Pseudomonadati</taxon>
        <taxon>Pseudomonadota</taxon>
        <taxon>Gammaproteobacteria</taxon>
        <taxon>Lysobacterales</taxon>
        <taxon>Lysobacteraceae</taxon>
        <taxon>Pseudoxanthomonas</taxon>
    </lineage>
</organism>
<name>A0A286CZB2_9GAMM</name>
<protein>
    <submittedName>
        <fullName evidence="1">Uncharacterized protein</fullName>
    </submittedName>
</protein>
<gene>
    <name evidence="1" type="ORF">SAMN06296416_101847</name>
</gene>
<proteinExistence type="predicted"/>
<keyword evidence="2" id="KW-1185">Reference proteome</keyword>
<dbReference type="Proteomes" id="UP000219374">
    <property type="component" value="Unassembled WGS sequence"/>
</dbReference>
<dbReference type="EMBL" id="OCND01000001">
    <property type="protein sequence ID" value="SOD51737.1"/>
    <property type="molecule type" value="Genomic_DNA"/>
</dbReference>
<dbReference type="RefSeq" id="WP_162125686.1">
    <property type="nucleotide sequence ID" value="NZ_OCND01000001.1"/>
</dbReference>
<evidence type="ECO:0000313" key="1">
    <source>
        <dbReference type="EMBL" id="SOD51737.1"/>
    </source>
</evidence>
<sequence>MKFLFFRTVLFLALGAAIAILAGMWFASGIDTAIPSQNNQGPVSRALSA</sequence>
<reference evidence="1 2" key="1">
    <citation type="submission" date="2017-09" db="EMBL/GenBank/DDBJ databases">
        <authorList>
            <person name="Ehlers B."/>
            <person name="Leendertz F.H."/>
        </authorList>
    </citation>
    <scope>NUCLEOTIDE SEQUENCE [LARGE SCALE GENOMIC DNA]</scope>
    <source>
        <strain evidence="1 2">CGMCC 1.10978</strain>
    </source>
</reference>
<evidence type="ECO:0000313" key="2">
    <source>
        <dbReference type="Proteomes" id="UP000219374"/>
    </source>
</evidence>
<dbReference type="AlphaFoldDB" id="A0A286CZB2"/>